<dbReference type="InterPro" id="IPR011330">
    <property type="entry name" value="Glyco_hydro/deAcase_b/a-brl"/>
</dbReference>
<dbReference type="EMBL" id="ABJB010123301">
    <property type="status" value="NOT_ANNOTATED_CDS"/>
    <property type="molecule type" value="Genomic_DNA"/>
</dbReference>
<dbReference type="EMBL" id="ABJB010768203">
    <property type="status" value="NOT_ANNOTATED_CDS"/>
    <property type="molecule type" value="Genomic_DNA"/>
</dbReference>
<dbReference type="EMBL" id="ABJB010875501">
    <property type="status" value="NOT_ANNOTATED_CDS"/>
    <property type="molecule type" value="Genomic_DNA"/>
</dbReference>
<evidence type="ECO:0000256" key="6">
    <source>
        <dbReference type="ARBA" id="ARBA00023157"/>
    </source>
</evidence>
<dbReference type="Proteomes" id="UP000001555">
    <property type="component" value="Unassembled WGS sequence"/>
</dbReference>
<keyword evidence="4" id="KW-0378">Hydrolase</keyword>
<evidence type="ECO:0000256" key="4">
    <source>
        <dbReference type="ARBA" id="ARBA00022801"/>
    </source>
</evidence>
<dbReference type="InterPro" id="IPR037094">
    <property type="entry name" value="Glyco_hydro_38_cen_sf"/>
</dbReference>
<dbReference type="SUPFAM" id="SSF74650">
    <property type="entry name" value="Galactose mutarotase-like"/>
    <property type="match status" value="1"/>
</dbReference>
<dbReference type="InterPro" id="IPR000602">
    <property type="entry name" value="Glyco_hydro_38_N"/>
</dbReference>
<dbReference type="Gene3D" id="2.60.40.1180">
    <property type="entry name" value="Golgi alpha-mannosidase II"/>
    <property type="match status" value="1"/>
</dbReference>
<evidence type="ECO:0000256" key="2">
    <source>
        <dbReference type="ARBA" id="ARBA00009792"/>
    </source>
</evidence>
<reference evidence="10" key="1">
    <citation type="submission" date="2008-03" db="EMBL/GenBank/DDBJ databases">
        <title>Annotation of Ixodes scapularis.</title>
        <authorList>
            <consortium name="Ixodes scapularis Genome Project Consortium"/>
            <person name="Caler E."/>
            <person name="Hannick L.I."/>
            <person name="Bidwell S."/>
            <person name="Joardar V."/>
            <person name="Thiagarajan M."/>
            <person name="Amedeo P."/>
            <person name="Galinsky K.J."/>
            <person name="Schobel S."/>
            <person name="Inman J."/>
            <person name="Hostetler J."/>
            <person name="Miller J."/>
            <person name="Hammond M."/>
            <person name="Megy K."/>
            <person name="Lawson D."/>
            <person name="Kodira C."/>
            <person name="Sutton G."/>
            <person name="Meyer J."/>
            <person name="Hill C.A."/>
            <person name="Birren B."/>
            <person name="Nene V."/>
            <person name="Collins F."/>
            <person name="Alarcon-Chaidez F."/>
            <person name="Wikel S."/>
            <person name="Strausberg R."/>
        </authorList>
    </citation>
    <scope>NUCLEOTIDE SEQUENCE [LARGE SCALE GENOMIC DNA]</scope>
    <source>
        <strain evidence="10">Wikel</strain>
    </source>
</reference>
<sequence length="431" mass="48496">MLMTSACQQMGFDGLMIGRISRDVQRRWEASRHMEFVWLTDPFSQRPEADLFTWVPPYSYTTPGIFCLDVPSCRSPMMYESIQDMPHYLLLYSQYQTEVYTPSNIAIMFGGDLSYVEAEKQFAAIDALAAAANALDKAKESRWRRYRLKKAPVHVFYSTPACFLRALHEVNVTWPVFSNDVLPYTDSPGRTWSGFYTSRPSLKLFARYANGVLQHHDGITGTSTHEVAQDYANQLSRGIASCELAVVVYNPDTESLLTYVRLPVGRDIQLVVTDPDGLELEHQVLPVAPHRLGVPERTSTAPSEIVFPALVPPLGMSVYKMEPGIPAPNVAKTGSVRDDFLELEQQLDYRYRLELDPTSGLVTRVHLLGRNLSLGLRQSFAAYLHEFSTQAELSESGHYVFSAYRNAYQLDEQVAYRVLKASSSSCQCAGN</sequence>
<dbReference type="EMBL" id="ABJB010779121">
    <property type="status" value="NOT_ANNOTATED_CDS"/>
    <property type="molecule type" value="Genomic_DNA"/>
</dbReference>
<dbReference type="InterPro" id="IPR027291">
    <property type="entry name" value="Glyco_hydro_38_N_sf"/>
</dbReference>
<dbReference type="EMBL" id="ABJB010130975">
    <property type="status" value="NOT_ANNOTATED_CDS"/>
    <property type="molecule type" value="Genomic_DNA"/>
</dbReference>
<dbReference type="GO" id="GO:0030246">
    <property type="term" value="F:carbohydrate binding"/>
    <property type="evidence" value="ECO:0007669"/>
    <property type="project" value="InterPro"/>
</dbReference>
<evidence type="ECO:0000259" key="8">
    <source>
        <dbReference type="SMART" id="SM00872"/>
    </source>
</evidence>
<dbReference type="Pfam" id="PF01074">
    <property type="entry name" value="Glyco_hydro_38N"/>
    <property type="match status" value="1"/>
</dbReference>
<comment type="cofactor">
    <cofactor evidence="1">
        <name>Zn(2+)</name>
        <dbReference type="ChEBI" id="CHEBI:29105"/>
    </cofactor>
</comment>
<dbReference type="Pfam" id="PF21260">
    <property type="entry name" value="Laman-like_dom"/>
    <property type="match status" value="1"/>
</dbReference>
<dbReference type="SUPFAM" id="SSF88688">
    <property type="entry name" value="Families 57/38 glycoside transferase middle domain"/>
    <property type="match status" value="1"/>
</dbReference>
<dbReference type="EMBL" id="ABJB010185507">
    <property type="status" value="NOT_ANNOTATED_CDS"/>
    <property type="molecule type" value="Genomic_DNA"/>
</dbReference>
<evidence type="ECO:0000313" key="10">
    <source>
        <dbReference type="Proteomes" id="UP000001555"/>
    </source>
</evidence>
<evidence type="ECO:0000256" key="7">
    <source>
        <dbReference type="ARBA" id="ARBA00023295"/>
    </source>
</evidence>
<dbReference type="EMBL" id="ABJB010303099">
    <property type="status" value="NOT_ANNOTATED_CDS"/>
    <property type="molecule type" value="Genomic_DNA"/>
</dbReference>
<dbReference type="SMART" id="SM00872">
    <property type="entry name" value="Alpha-mann_mid"/>
    <property type="match status" value="1"/>
</dbReference>
<dbReference type="SUPFAM" id="SSF88713">
    <property type="entry name" value="Glycoside hydrolase/deacetylase"/>
    <property type="match status" value="1"/>
</dbReference>
<dbReference type="PANTHER" id="PTHR11607:SF3">
    <property type="entry name" value="LYSOSOMAL ALPHA-MANNOSIDASE"/>
    <property type="match status" value="1"/>
</dbReference>
<dbReference type="Gene3D" id="3.20.110.10">
    <property type="entry name" value="Glycoside hydrolase 38, N terminal domain"/>
    <property type="match status" value="1"/>
</dbReference>
<dbReference type="InterPro" id="IPR050843">
    <property type="entry name" value="Glycosyl_Hydrlase_38"/>
</dbReference>
<accession>A0A1S4LX61</accession>
<dbReference type="InParanoid" id="A0A1S4LX61"/>
<dbReference type="EMBL" id="ABJB010306327">
    <property type="status" value="NOT_ANNOTATED_CDS"/>
    <property type="molecule type" value="Genomic_DNA"/>
</dbReference>
<dbReference type="VEuPathDB" id="VectorBase:ISCI020617"/>
<keyword evidence="10" id="KW-1185">Reference proteome</keyword>
<evidence type="ECO:0000256" key="3">
    <source>
        <dbReference type="ARBA" id="ARBA00022723"/>
    </source>
</evidence>
<dbReference type="InterPro" id="IPR013780">
    <property type="entry name" value="Glyco_hydro_b"/>
</dbReference>
<dbReference type="GO" id="GO:0005764">
    <property type="term" value="C:lysosome"/>
    <property type="evidence" value="ECO:0000318"/>
    <property type="project" value="GO_Central"/>
</dbReference>
<keyword evidence="7" id="KW-0326">Glycosidase</keyword>
<dbReference type="InterPro" id="IPR011013">
    <property type="entry name" value="Gal_mutarotase_sf_dom"/>
</dbReference>
<dbReference type="EnsemblMetazoa" id="ISCW020617-RA">
    <property type="protein sequence ID" value="ISCW020617-PA"/>
    <property type="gene ID" value="ISCW020617"/>
</dbReference>
<dbReference type="GO" id="GO:0004559">
    <property type="term" value="F:alpha-mannosidase activity"/>
    <property type="evidence" value="ECO:0000318"/>
    <property type="project" value="GO_Central"/>
</dbReference>
<proteinExistence type="inferred from homology"/>
<dbReference type="AlphaFoldDB" id="A0A1S4LX61"/>
<protein>
    <recommendedName>
        <fullName evidence="8">Glycoside hydrolase family 38 central domain-containing protein</fullName>
    </recommendedName>
</protein>
<evidence type="ECO:0000256" key="5">
    <source>
        <dbReference type="ARBA" id="ARBA00022833"/>
    </source>
</evidence>
<dbReference type="OrthoDB" id="2016903at2759"/>
<dbReference type="GO" id="GO:0046872">
    <property type="term" value="F:metal ion binding"/>
    <property type="evidence" value="ECO:0007669"/>
    <property type="project" value="UniProtKB-KW"/>
</dbReference>
<dbReference type="VEuPathDB" id="VectorBase:ISCW020617"/>
<feature type="domain" description="Glycoside hydrolase family 38 central" evidence="8">
    <location>
        <begin position="190"/>
        <end position="235"/>
    </location>
</feature>
<keyword evidence="3" id="KW-0479">Metal-binding</keyword>
<dbReference type="InterPro" id="IPR015341">
    <property type="entry name" value="Glyco_hydro_38_cen"/>
</dbReference>
<dbReference type="Gene3D" id="1.20.1270.50">
    <property type="entry name" value="Glycoside hydrolase family 38, central domain"/>
    <property type="match status" value="1"/>
</dbReference>
<reference evidence="9" key="2">
    <citation type="submission" date="2020-05" db="UniProtKB">
        <authorList>
            <consortium name="EnsemblMetazoa"/>
        </authorList>
    </citation>
    <scope>IDENTIFICATION</scope>
    <source>
        <strain evidence="9">wikel</strain>
    </source>
</reference>
<evidence type="ECO:0000256" key="1">
    <source>
        <dbReference type="ARBA" id="ARBA00001947"/>
    </source>
</evidence>
<dbReference type="InterPro" id="IPR048534">
    <property type="entry name" value="Man2a1-like_dom"/>
</dbReference>
<dbReference type="VEuPathDB" id="VectorBase:ISCP_020250"/>
<comment type="similarity">
    <text evidence="2">Belongs to the glycosyl hydrolase 38 family.</text>
</comment>
<name>A0A1S4LX61_IXOSC</name>
<keyword evidence="5" id="KW-0862">Zinc</keyword>
<organism evidence="9 10">
    <name type="scientific">Ixodes scapularis</name>
    <name type="common">Black-legged tick</name>
    <name type="synonym">Deer tick</name>
    <dbReference type="NCBI Taxonomy" id="6945"/>
    <lineage>
        <taxon>Eukaryota</taxon>
        <taxon>Metazoa</taxon>
        <taxon>Ecdysozoa</taxon>
        <taxon>Arthropoda</taxon>
        <taxon>Chelicerata</taxon>
        <taxon>Arachnida</taxon>
        <taxon>Acari</taxon>
        <taxon>Parasitiformes</taxon>
        <taxon>Ixodida</taxon>
        <taxon>Ixodoidea</taxon>
        <taxon>Ixodidae</taxon>
        <taxon>Ixodinae</taxon>
        <taxon>Ixodes</taxon>
    </lineage>
</organism>
<dbReference type="PANTHER" id="PTHR11607">
    <property type="entry name" value="ALPHA-MANNOSIDASE"/>
    <property type="match status" value="1"/>
</dbReference>
<keyword evidence="6" id="KW-1015">Disulfide bond</keyword>
<dbReference type="InterPro" id="IPR028995">
    <property type="entry name" value="Glyco_hydro_57/38_cen_sf"/>
</dbReference>
<evidence type="ECO:0000313" key="9">
    <source>
        <dbReference type="EnsemblMetazoa" id="ISCW020617-PA"/>
    </source>
</evidence>
<dbReference type="EMBL" id="ABJB010032899">
    <property type="status" value="NOT_ANNOTATED_CDS"/>
    <property type="molecule type" value="Genomic_DNA"/>
</dbReference>
<dbReference type="EMBL" id="ABJB010239619">
    <property type="status" value="NOT_ANNOTATED_CDS"/>
    <property type="molecule type" value="Genomic_DNA"/>
</dbReference>
<dbReference type="FunFam" id="1.20.1270.50:FF:000002">
    <property type="entry name" value="Alpha-mannosidase"/>
    <property type="match status" value="1"/>
</dbReference>
<dbReference type="GO" id="GO:0006013">
    <property type="term" value="P:mannose metabolic process"/>
    <property type="evidence" value="ECO:0007669"/>
    <property type="project" value="InterPro"/>
</dbReference>